<feature type="non-terminal residue" evidence="1">
    <location>
        <position position="1"/>
    </location>
</feature>
<gene>
    <name evidence="1" type="ORF">METZ01_LOCUS209564</name>
</gene>
<organism evidence="1">
    <name type="scientific">marine metagenome</name>
    <dbReference type="NCBI Taxonomy" id="408172"/>
    <lineage>
        <taxon>unclassified sequences</taxon>
        <taxon>metagenomes</taxon>
        <taxon>ecological metagenomes</taxon>
    </lineage>
</organism>
<evidence type="ECO:0008006" key="2">
    <source>
        <dbReference type="Google" id="ProtNLM"/>
    </source>
</evidence>
<dbReference type="EMBL" id="UINC01047433">
    <property type="protein sequence ID" value="SVB56710.1"/>
    <property type="molecule type" value="Genomic_DNA"/>
</dbReference>
<accession>A0A382F163</accession>
<dbReference type="AlphaFoldDB" id="A0A382F163"/>
<evidence type="ECO:0000313" key="1">
    <source>
        <dbReference type="EMBL" id="SVB56710.1"/>
    </source>
</evidence>
<sequence>VRPLLCVPIFVVARPGAHPRRCDISARSFRLRALSALAIALPMSAGCADGPTLDTSNIEISLSAETTETEPASVEIAGLSAEYLNSLESAKLTEDRWAELFRVTVSHEDDGSNAVLPAVLGSYSIGETGVLRFSPMFPFDPGRSYTVQFDPARLSEFGETNLTATDAVLTLPKPDVLPTTVVEHVFPSGDRVPENQLKLYLHFSAPMSHVDGLEYLSLRDARGREVEAPFLPFGTEFWDVNHVRYTVFFDPGRVKQGLELNERLGRPLQAGASYTLVVDPAWPDAQGNPLKTPFEKRFSVGPADTTPLSQDAWRLRVPVGGSTQRLVVSFPEPLDHALMTRTIGVQDDAGRPVAGTVETGNWETRWMLTPAQPWTPGPYTLVVSPSLEDLAGNQIGTPFEVNVLDQAKPAPAKDAVHIPFEIQ</sequence>
<reference evidence="1" key="1">
    <citation type="submission" date="2018-05" db="EMBL/GenBank/DDBJ databases">
        <authorList>
            <person name="Lanie J.A."/>
            <person name="Ng W.-L."/>
            <person name="Kazmierczak K.M."/>
            <person name="Andrzejewski T.M."/>
            <person name="Davidsen T.M."/>
            <person name="Wayne K.J."/>
            <person name="Tettelin H."/>
            <person name="Glass J.I."/>
            <person name="Rusch D."/>
            <person name="Podicherti R."/>
            <person name="Tsui H.-C.T."/>
            <person name="Winkler M.E."/>
        </authorList>
    </citation>
    <scope>NUCLEOTIDE SEQUENCE</scope>
</reference>
<name>A0A382F163_9ZZZZ</name>
<protein>
    <recommendedName>
        <fullName evidence="2">SbsA Ig-like domain-containing protein</fullName>
    </recommendedName>
</protein>
<proteinExistence type="predicted"/>